<accession>A0A9N8DJ21</accession>
<dbReference type="Pfam" id="PF00512">
    <property type="entry name" value="HisKA"/>
    <property type="match status" value="1"/>
</dbReference>
<dbReference type="Gene3D" id="3.40.50.2300">
    <property type="match status" value="1"/>
</dbReference>
<dbReference type="InterPro" id="IPR004358">
    <property type="entry name" value="Sig_transdc_His_kin-like_C"/>
</dbReference>
<keyword evidence="4" id="KW-0808">Transferase</keyword>
<feature type="compositionally biased region" description="Polar residues" evidence="7">
    <location>
        <begin position="15"/>
        <end position="35"/>
    </location>
</feature>
<evidence type="ECO:0000256" key="6">
    <source>
        <dbReference type="PROSITE-ProRule" id="PRU00169"/>
    </source>
</evidence>
<feature type="region of interest" description="Disordered" evidence="7">
    <location>
        <begin position="79"/>
        <end position="150"/>
    </location>
</feature>
<dbReference type="SMART" id="SM00388">
    <property type="entry name" value="HisKA"/>
    <property type="match status" value="1"/>
</dbReference>
<dbReference type="Gene3D" id="3.30.565.10">
    <property type="entry name" value="Histidine kinase-like ATPase, C-terminal domain"/>
    <property type="match status" value="1"/>
</dbReference>
<dbReference type="PANTHER" id="PTHR43047">
    <property type="entry name" value="TWO-COMPONENT HISTIDINE PROTEIN KINASE"/>
    <property type="match status" value="1"/>
</dbReference>
<evidence type="ECO:0000256" key="2">
    <source>
        <dbReference type="ARBA" id="ARBA00012438"/>
    </source>
</evidence>
<comment type="catalytic activity">
    <reaction evidence="1">
        <text>ATP + protein L-histidine = ADP + protein N-phospho-L-histidine.</text>
        <dbReference type="EC" id="2.7.13.3"/>
    </reaction>
</comment>
<dbReference type="InterPro" id="IPR036890">
    <property type="entry name" value="HATPase_C_sf"/>
</dbReference>
<evidence type="ECO:0000256" key="7">
    <source>
        <dbReference type="SAM" id="MobiDB-lite"/>
    </source>
</evidence>
<name>A0A9N8DJ21_9STRA</name>
<evidence type="ECO:0000256" key="3">
    <source>
        <dbReference type="ARBA" id="ARBA00022553"/>
    </source>
</evidence>
<evidence type="ECO:0000259" key="10">
    <source>
        <dbReference type="PROSITE" id="PS50110"/>
    </source>
</evidence>
<evidence type="ECO:0000259" key="11">
    <source>
        <dbReference type="PROSITE" id="PS50839"/>
    </source>
</evidence>
<feature type="compositionally biased region" description="Basic and acidic residues" evidence="7">
    <location>
        <begin position="125"/>
        <end position="145"/>
    </location>
</feature>
<dbReference type="PROSITE" id="PS50839">
    <property type="entry name" value="CHASE"/>
    <property type="match status" value="1"/>
</dbReference>
<dbReference type="GO" id="GO:0000155">
    <property type="term" value="F:phosphorelay sensor kinase activity"/>
    <property type="evidence" value="ECO:0007669"/>
    <property type="project" value="InterPro"/>
</dbReference>
<dbReference type="PANTHER" id="PTHR43047:SF72">
    <property type="entry name" value="OSMOSENSING HISTIDINE PROTEIN KINASE SLN1"/>
    <property type="match status" value="1"/>
</dbReference>
<organism evidence="12 13">
    <name type="scientific">Seminavis robusta</name>
    <dbReference type="NCBI Taxonomy" id="568900"/>
    <lineage>
        <taxon>Eukaryota</taxon>
        <taxon>Sar</taxon>
        <taxon>Stramenopiles</taxon>
        <taxon>Ochrophyta</taxon>
        <taxon>Bacillariophyta</taxon>
        <taxon>Bacillariophyceae</taxon>
        <taxon>Bacillariophycidae</taxon>
        <taxon>Naviculales</taxon>
        <taxon>Naviculaceae</taxon>
        <taxon>Seminavis</taxon>
    </lineage>
</organism>
<keyword evidence="8" id="KW-0472">Membrane</keyword>
<proteinExistence type="predicted"/>
<dbReference type="InterPro" id="IPR003594">
    <property type="entry name" value="HATPase_dom"/>
</dbReference>
<dbReference type="InterPro" id="IPR003661">
    <property type="entry name" value="HisK_dim/P_dom"/>
</dbReference>
<keyword evidence="3 6" id="KW-0597">Phosphoprotein</keyword>
<dbReference type="InterPro" id="IPR006189">
    <property type="entry name" value="CHASE_dom"/>
</dbReference>
<evidence type="ECO:0000256" key="5">
    <source>
        <dbReference type="ARBA" id="ARBA00022777"/>
    </source>
</evidence>
<dbReference type="InterPro" id="IPR036097">
    <property type="entry name" value="HisK_dim/P_sf"/>
</dbReference>
<dbReference type="GO" id="GO:0009927">
    <property type="term" value="F:histidine phosphotransfer kinase activity"/>
    <property type="evidence" value="ECO:0007669"/>
    <property type="project" value="TreeGrafter"/>
</dbReference>
<dbReference type="EMBL" id="CAICTM010000167">
    <property type="protein sequence ID" value="CAB9503529.1"/>
    <property type="molecule type" value="Genomic_DNA"/>
</dbReference>
<feature type="transmembrane region" description="Helical" evidence="8">
    <location>
        <begin position="167"/>
        <end position="189"/>
    </location>
</feature>
<dbReference type="EC" id="2.7.13.3" evidence="2"/>
<dbReference type="PRINTS" id="PR00344">
    <property type="entry name" value="BCTRLSENSOR"/>
</dbReference>
<dbReference type="SUPFAM" id="SSF47384">
    <property type="entry name" value="Homodimeric domain of signal transducing histidine kinase"/>
    <property type="match status" value="1"/>
</dbReference>
<evidence type="ECO:0000256" key="1">
    <source>
        <dbReference type="ARBA" id="ARBA00000085"/>
    </source>
</evidence>
<feature type="compositionally biased region" description="Polar residues" evidence="7">
    <location>
        <begin position="79"/>
        <end position="111"/>
    </location>
</feature>
<dbReference type="SUPFAM" id="SSF55874">
    <property type="entry name" value="ATPase domain of HSP90 chaperone/DNA topoisomerase II/histidine kinase"/>
    <property type="match status" value="1"/>
</dbReference>
<protein>
    <recommendedName>
        <fullName evidence="2">histidine kinase</fullName>
        <ecNumber evidence="2">2.7.13.3</ecNumber>
    </recommendedName>
</protein>
<dbReference type="SUPFAM" id="SSF52172">
    <property type="entry name" value="CheY-like"/>
    <property type="match status" value="1"/>
</dbReference>
<keyword evidence="5 12" id="KW-0418">Kinase</keyword>
<reference evidence="12" key="1">
    <citation type="submission" date="2020-06" db="EMBL/GenBank/DDBJ databases">
        <authorList>
            <consortium name="Plant Systems Biology data submission"/>
        </authorList>
    </citation>
    <scope>NUCLEOTIDE SEQUENCE</scope>
    <source>
        <strain evidence="12">D6</strain>
    </source>
</reference>
<evidence type="ECO:0000259" key="9">
    <source>
        <dbReference type="PROSITE" id="PS50109"/>
    </source>
</evidence>
<dbReference type="Gene3D" id="1.10.287.130">
    <property type="match status" value="1"/>
</dbReference>
<evidence type="ECO:0000313" key="13">
    <source>
        <dbReference type="Proteomes" id="UP001153069"/>
    </source>
</evidence>
<keyword evidence="8" id="KW-0812">Transmembrane</keyword>
<dbReference type="AlphaFoldDB" id="A0A9N8DJ21"/>
<keyword evidence="13" id="KW-1185">Reference proteome</keyword>
<feature type="domain" description="CHASE" evidence="11">
    <location>
        <begin position="305"/>
        <end position="479"/>
    </location>
</feature>
<dbReference type="GO" id="GO:0005886">
    <property type="term" value="C:plasma membrane"/>
    <property type="evidence" value="ECO:0007669"/>
    <property type="project" value="TreeGrafter"/>
</dbReference>
<gene>
    <name evidence="12" type="ORF">SEMRO_168_G074900.1</name>
</gene>
<dbReference type="CDD" id="cd00082">
    <property type="entry name" value="HisKA"/>
    <property type="match status" value="1"/>
</dbReference>
<dbReference type="SMART" id="SM00448">
    <property type="entry name" value="REC"/>
    <property type="match status" value="1"/>
</dbReference>
<comment type="caution">
    <text evidence="12">The sequence shown here is derived from an EMBL/GenBank/DDBJ whole genome shotgun (WGS) entry which is preliminary data.</text>
</comment>
<keyword evidence="8" id="KW-1133">Transmembrane helix</keyword>
<dbReference type="InterPro" id="IPR005467">
    <property type="entry name" value="His_kinase_dom"/>
</dbReference>
<dbReference type="PROSITE" id="PS50110">
    <property type="entry name" value="RESPONSE_REGULATORY"/>
    <property type="match status" value="1"/>
</dbReference>
<feature type="domain" description="Histidine kinase" evidence="9">
    <location>
        <begin position="541"/>
        <end position="770"/>
    </location>
</feature>
<feature type="domain" description="Response regulatory" evidence="10">
    <location>
        <begin position="798"/>
        <end position="916"/>
    </location>
</feature>
<feature type="modified residue" description="4-aspartylphosphate" evidence="6">
    <location>
        <position position="850"/>
    </location>
</feature>
<evidence type="ECO:0000256" key="4">
    <source>
        <dbReference type="ARBA" id="ARBA00022679"/>
    </source>
</evidence>
<evidence type="ECO:0000256" key="8">
    <source>
        <dbReference type="SAM" id="Phobius"/>
    </source>
</evidence>
<sequence length="923" mass="101892">MDPSCMALYRRSHSARNSTRSQPLVPQEQDTSEASGGNGDNFVDEELGNPGATPAIRNTSSYIQGKDMNLSSRLFVVDNSKNSNTPASSQTSQTSYTGDLATPTTDSYHGNDNNHHNTKSVSFTIDEKCHDHDDDNGHDHDDPNQKSKRTVNLKQWTDRWMNSHWPILLVSCLIFVVLAGAGISLYLVVATARDEELRDSILDLAVETGAWFAKELDFAILPLFSMAQFATELDIFADLPDQIKSPGQENALPFIPQAPDVDKAYRNITGVCDQPELVERFTEIASAVKRNAKMDGVLHNIQLAPQGVICLLHPMNNTEDFHDGKSFLDNTGAWGIDLLHDPFHRYIARKSLKGGEVGIVGPRRLFQCPTCGMYFIVRLPVSSRKHNISMSGEEYPKWGFTTALINWDDLVMRSDIHERFRSSGYEFQLTRTDHNFDDETNSYVDDIVVLAASEAFGGGSEKHQVSTALQTTNNEWVMTIQYYPNGDVEYIVVVLVAVLVAFFISALVYTVLLQKQTHTAMLGATMAEKGKVELERKLTGALAHELRNPLSAIDSALATMPDNIPDEAKELVASMQLCSSFMSSIMNNLLDSRKLEEGKMELLSNPMSLKVLVQAVHKMMLPAVNSNVKLVADVESLPKEKEWVYGDFSRLQQVLTNLVSNACKFTRKGSITISASWKKVAVAPTKKSAAGEDDKEWVQLLCRDTGPGIPKEDQANMFNRFTTRGGAPGSGLGLAIARQIVDLYGGSIHFESDPTVKPGTDCVVMLPLEVCREVPQQEAPETQKAEVENTAPLEEPLKVLITDDIKMNRMMLKRRFQKCLAPNCVISEAATGEEAVAACEKQQFDCIIMDQYMQEASGVMLGTDTIIALRRAKVDAVIIGCSGNDIEDKFAAAGADVVWKKPVPSNVEIIACLRQLLSARGKI</sequence>
<dbReference type="SMART" id="SM00387">
    <property type="entry name" value="HATPase_c"/>
    <property type="match status" value="1"/>
</dbReference>
<dbReference type="InterPro" id="IPR011006">
    <property type="entry name" value="CheY-like_superfamily"/>
</dbReference>
<evidence type="ECO:0000313" key="12">
    <source>
        <dbReference type="EMBL" id="CAB9503529.1"/>
    </source>
</evidence>
<dbReference type="PROSITE" id="PS50109">
    <property type="entry name" value="HIS_KIN"/>
    <property type="match status" value="1"/>
</dbReference>
<feature type="region of interest" description="Disordered" evidence="7">
    <location>
        <begin position="1"/>
        <end position="64"/>
    </location>
</feature>
<dbReference type="Proteomes" id="UP001153069">
    <property type="component" value="Unassembled WGS sequence"/>
</dbReference>
<dbReference type="OrthoDB" id="10266508at2759"/>
<dbReference type="Pfam" id="PF02518">
    <property type="entry name" value="HATPase_c"/>
    <property type="match status" value="1"/>
</dbReference>
<feature type="transmembrane region" description="Helical" evidence="8">
    <location>
        <begin position="490"/>
        <end position="512"/>
    </location>
</feature>
<dbReference type="InterPro" id="IPR001789">
    <property type="entry name" value="Sig_transdc_resp-reg_receiver"/>
</dbReference>
<dbReference type="Pfam" id="PF00072">
    <property type="entry name" value="Response_reg"/>
    <property type="match status" value="1"/>
</dbReference>